<name>A0ABV6GBJ5_9BACI</name>
<gene>
    <name evidence="4" type="ORF">ACFFIX_06190</name>
</gene>
<dbReference type="RefSeq" id="WP_378931663.1">
    <property type="nucleotide sequence ID" value="NZ_JBHLVO010000003.1"/>
</dbReference>
<evidence type="ECO:0000256" key="2">
    <source>
        <dbReference type="ARBA" id="ARBA00022969"/>
    </source>
</evidence>
<dbReference type="EC" id="2.3.2.13" evidence="4"/>
<protein>
    <submittedName>
        <fullName evidence="4">Protein-glutamine gamma-glutamyltransferase</fullName>
        <ecNumber evidence="4">2.3.2.13</ecNumber>
    </submittedName>
</protein>
<comment type="caution">
    <text evidence="4">The sequence shown here is derived from an EMBL/GenBank/DDBJ whole genome shotgun (WGS) entry which is preliminary data.</text>
</comment>
<evidence type="ECO:0000256" key="3">
    <source>
        <dbReference type="ARBA" id="ARBA00023315"/>
    </source>
</evidence>
<organism evidence="4 5">
    <name type="scientific">Metabacillus herbersteinensis</name>
    <dbReference type="NCBI Taxonomy" id="283816"/>
    <lineage>
        <taxon>Bacteria</taxon>
        <taxon>Bacillati</taxon>
        <taxon>Bacillota</taxon>
        <taxon>Bacilli</taxon>
        <taxon>Bacillales</taxon>
        <taxon>Bacillaceae</taxon>
        <taxon>Metabacillus</taxon>
    </lineage>
</organism>
<proteinExistence type="inferred from homology"/>
<dbReference type="Pfam" id="PF20085">
    <property type="entry name" value="TGL"/>
    <property type="match status" value="1"/>
</dbReference>
<sequence length="268" mass="30942">MIIIQNGYNLQSSSFTDQQNEIIQLMNRYQETYSYTNRSQFLFELKLRMESIQAAEDLYKSGVKFATFATSRCNEKLWTLTSQGGFVIRQGVSPSDAINDIFNNGQLYAFECATSIVIVYYKAVLESIDLNQFNRLYQGMILYDWHFDDDLSIYTRRGNDYLPGDCLYFKNPDFNPKTPQWRGENAIYLGNNLFYGHGIGIKDAAGIIESLSKKRRPGATESPFLLSQVTRLDAKFLYNFSPMDNLRVPAFLQENTIVTRIGSKRMWI</sequence>
<dbReference type="InterPro" id="IPR020916">
    <property type="entry name" value="Gln_gamma-glutamylTfrase_bac"/>
</dbReference>
<reference evidence="4 5" key="1">
    <citation type="submission" date="2024-09" db="EMBL/GenBank/DDBJ databases">
        <authorList>
            <person name="Sun Q."/>
            <person name="Mori K."/>
        </authorList>
    </citation>
    <scope>NUCLEOTIDE SEQUENCE [LARGE SCALE GENOMIC DNA]</scope>
    <source>
        <strain evidence="4 5">CCM 7228</strain>
    </source>
</reference>
<dbReference type="EMBL" id="JBHLVO010000003">
    <property type="protein sequence ID" value="MFC0271038.1"/>
    <property type="molecule type" value="Genomic_DNA"/>
</dbReference>
<dbReference type="HAMAP" id="MF_00727">
    <property type="entry name" value="Tgl"/>
    <property type="match status" value="1"/>
</dbReference>
<dbReference type="NCBIfam" id="NF002869">
    <property type="entry name" value="PRK03187.1"/>
    <property type="match status" value="1"/>
</dbReference>
<keyword evidence="1 4" id="KW-0808">Transferase</keyword>
<evidence type="ECO:0000313" key="4">
    <source>
        <dbReference type="EMBL" id="MFC0271038.1"/>
    </source>
</evidence>
<keyword evidence="3 4" id="KW-0012">Acyltransferase</keyword>
<keyword evidence="5" id="KW-1185">Reference proteome</keyword>
<dbReference type="Proteomes" id="UP001589854">
    <property type="component" value="Unassembled WGS sequence"/>
</dbReference>
<evidence type="ECO:0000313" key="5">
    <source>
        <dbReference type="Proteomes" id="UP001589854"/>
    </source>
</evidence>
<keyword evidence="2" id="KW-0749">Sporulation</keyword>
<dbReference type="GO" id="GO:0003810">
    <property type="term" value="F:protein-glutamine gamma-glutamyltransferase activity"/>
    <property type="evidence" value="ECO:0007669"/>
    <property type="project" value="UniProtKB-EC"/>
</dbReference>
<evidence type="ECO:0000256" key="1">
    <source>
        <dbReference type="ARBA" id="ARBA00022679"/>
    </source>
</evidence>
<accession>A0ABV6GBJ5</accession>